<keyword evidence="2" id="KW-1185">Reference proteome</keyword>
<proteinExistence type="predicted"/>
<evidence type="ECO:0000313" key="1">
    <source>
        <dbReference type="EnsemblMetazoa" id="AAEL025377-PA"/>
    </source>
</evidence>
<sequence>MKVIGTIVVATLIICCESIEDPGSPKQRYDAAYRFQNQNGNRQEFHRPHRYRYVQQPPHNLNEDYMQYNQYQQEGRESIRTINNHQYLNRNNNHQNVQASVHRGNQDRKIIYQAVPYPVPVPDRLPHPTRKDINNHAVEIQQSIPIYMARQIYQVTNDGALRLISEEELRNPAPDANFNQRLLPLLFMQYPILIVKHEQH</sequence>
<dbReference type="EnsemblMetazoa" id="AAEL025377-RA">
    <property type="protein sequence ID" value="AAEL025377-PA"/>
    <property type="gene ID" value="AAEL025377"/>
</dbReference>
<evidence type="ECO:0000313" key="2">
    <source>
        <dbReference type="Proteomes" id="UP000008820"/>
    </source>
</evidence>
<gene>
    <name evidence="1" type="primary">110679542</name>
</gene>
<dbReference type="OrthoDB" id="7691224at2759"/>
<dbReference type="AlphaFoldDB" id="A0A6I8U3F5"/>
<accession>A0A6I8U3F5</accession>
<reference evidence="1" key="2">
    <citation type="submission" date="2020-05" db="UniProtKB">
        <authorList>
            <consortium name="EnsemblMetazoa"/>
        </authorList>
    </citation>
    <scope>IDENTIFICATION</scope>
    <source>
        <strain evidence="1">LVP_AGWG</strain>
    </source>
</reference>
<dbReference type="Proteomes" id="UP000008820">
    <property type="component" value="Chromosome 3"/>
</dbReference>
<dbReference type="InParanoid" id="A0A6I8U3F5"/>
<organism evidence="1 2">
    <name type="scientific">Aedes aegypti</name>
    <name type="common">Yellowfever mosquito</name>
    <name type="synonym">Culex aegypti</name>
    <dbReference type="NCBI Taxonomy" id="7159"/>
    <lineage>
        <taxon>Eukaryota</taxon>
        <taxon>Metazoa</taxon>
        <taxon>Ecdysozoa</taxon>
        <taxon>Arthropoda</taxon>
        <taxon>Hexapoda</taxon>
        <taxon>Insecta</taxon>
        <taxon>Pterygota</taxon>
        <taxon>Neoptera</taxon>
        <taxon>Endopterygota</taxon>
        <taxon>Diptera</taxon>
        <taxon>Nematocera</taxon>
        <taxon>Culicoidea</taxon>
        <taxon>Culicidae</taxon>
        <taxon>Culicinae</taxon>
        <taxon>Aedini</taxon>
        <taxon>Aedes</taxon>
        <taxon>Stegomyia</taxon>
    </lineage>
</organism>
<protein>
    <submittedName>
        <fullName evidence="1">Uncharacterized protein</fullName>
    </submittedName>
</protein>
<reference evidence="1 2" key="1">
    <citation type="submission" date="2017-06" db="EMBL/GenBank/DDBJ databases">
        <title>Aedes aegypti genome working group (AGWG) sequencing and assembly.</title>
        <authorList>
            <consortium name="Aedes aegypti Genome Working Group (AGWG)"/>
            <person name="Matthews B.J."/>
        </authorList>
    </citation>
    <scope>NUCLEOTIDE SEQUENCE [LARGE SCALE GENOMIC DNA]</scope>
    <source>
        <strain evidence="1 2">LVP_AGWG</strain>
    </source>
</reference>
<name>A0A6I8U3F5_AEDAE</name>